<dbReference type="Pfam" id="PF19269">
    <property type="entry name" value="Anticodon_2"/>
    <property type="match status" value="1"/>
</dbReference>
<dbReference type="OrthoDB" id="428822at2759"/>
<dbReference type="InterPro" id="IPR008925">
    <property type="entry name" value="aa_tRNA-synth_I_cd-bd_sf"/>
</dbReference>
<dbReference type="FunFam" id="3.40.50.620:FF:000045">
    <property type="entry name" value="Glutamate--tRNA ligase, mitochondrial"/>
    <property type="match status" value="1"/>
</dbReference>
<evidence type="ECO:0000256" key="9">
    <source>
        <dbReference type="ARBA" id="ARBA00030865"/>
    </source>
</evidence>
<accession>A0A9P7YMN9</accession>
<gene>
    <name evidence="14" type="ORF">BJ875DRAFT_457967</name>
</gene>
<evidence type="ECO:0000256" key="11">
    <source>
        <dbReference type="RuleBase" id="RU363037"/>
    </source>
</evidence>
<evidence type="ECO:0000256" key="8">
    <source>
        <dbReference type="ARBA" id="ARBA00023146"/>
    </source>
</evidence>
<evidence type="ECO:0000256" key="7">
    <source>
        <dbReference type="ARBA" id="ARBA00022917"/>
    </source>
</evidence>
<keyword evidence="6 11" id="KW-0067">ATP-binding</keyword>
<dbReference type="PANTHER" id="PTHR43311:SF2">
    <property type="entry name" value="GLUTAMATE--TRNA LIGASE, MITOCHONDRIAL-RELATED"/>
    <property type="match status" value="1"/>
</dbReference>
<dbReference type="InterPro" id="IPR020751">
    <property type="entry name" value="aa-tRNA-synth_I_codon-bd_sub2"/>
</dbReference>
<evidence type="ECO:0000256" key="6">
    <source>
        <dbReference type="ARBA" id="ARBA00022840"/>
    </source>
</evidence>
<keyword evidence="7 11" id="KW-0648">Protein biosynthesis</keyword>
<keyword evidence="4 11" id="KW-0436">Ligase</keyword>
<comment type="subcellular location">
    <subcellularLocation>
        <location evidence="1">Mitochondrion</location>
    </subcellularLocation>
</comment>
<proteinExistence type="inferred from homology"/>
<dbReference type="GO" id="GO:0005524">
    <property type="term" value="F:ATP binding"/>
    <property type="evidence" value="ECO:0007669"/>
    <property type="project" value="UniProtKB-KW"/>
</dbReference>
<dbReference type="SUPFAM" id="SSF48163">
    <property type="entry name" value="An anticodon-binding domain of class I aminoacyl-tRNA synthetases"/>
    <property type="match status" value="1"/>
</dbReference>
<evidence type="ECO:0000256" key="10">
    <source>
        <dbReference type="ARBA" id="ARBA00072917"/>
    </source>
</evidence>
<feature type="domain" description="Glutamyl/glutaminyl-tRNA synthetase class Ib catalytic" evidence="12">
    <location>
        <begin position="47"/>
        <end position="361"/>
    </location>
</feature>
<protein>
    <recommendedName>
        <fullName evidence="10">Glutamate--tRNA ligase, mitochondrial</fullName>
        <ecNumber evidence="3">6.1.1.17</ecNumber>
    </recommendedName>
    <alternativeName>
        <fullName evidence="9">Glutamyl-tRNA synthetase</fullName>
    </alternativeName>
</protein>
<keyword evidence="8 11" id="KW-0030">Aminoacyl-tRNA synthetase</keyword>
<comment type="similarity">
    <text evidence="2">Belongs to the class-I aminoacyl-tRNA synthetase family. Glutamate--tRNA ligase type 1 subfamily.</text>
</comment>
<dbReference type="InterPro" id="IPR045462">
    <property type="entry name" value="aa-tRNA-synth_I_cd-bd"/>
</dbReference>
<dbReference type="CDD" id="cd00808">
    <property type="entry name" value="GluRS_core"/>
    <property type="match status" value="1"/>
</dbReference>
<dbReference type="SUPFAM" id="SSF52374">
    <property type="entry name" value="Nucleotidylyl transferase"/>
    <property type="match status" value="1"/>
</dbReference>
<organism evidence="14 15">
    <name type="scientific">Amylocarpus encephaloides</name>
    <dbReference type="NCBI Taxonomy" id="45428"/>
    <lineage>
        <taxon>Eukaryota</taxon>
        <taxon>Fungi</taxon>
        <taxon>Dikarya</taxon>
        <taxon>Ascomycota</taxon>
        <taxon>Pezizomycotina</taxon>
        <taxon>Leotiomycetes</taxon>
        <taxon>Helotiales</taxon>
        <taxon>Helotiales incertae sedis</taxon>
        <taxon>Amylocarpus</taxon>
    </lineage>
</organism>
<dbReference type="PANTHER" id="PTHR43311">
    <property type="entry name" value="GLUTAMATE--TRNA LIGASE"/>
    <property type="match status" value="1"/>
</dbReference>
<evidence type="ECO:0000256" key="5">
    <source>
        <dbReference type="ARBA" id="ARBA00022741"/>
    </source>
</evidence>
<evidence type="ECO:0000259" key="12">
    <source>
        <dbReference type="Pfam" id="PF00749"/>
    </source>
</evidence>
<evidence type="ECO:0000259" key="13">
    <source>
        <dbReference type="Pfam" id="PF19269"/>
    </source>
</evidence>
<evidence type="ECO:0000256" key="1">
    <source>
        <dbReference type="ARBA" id="ARBA00004173"/>
    </source>
</evidence>
<name>A0A9P7YMN9_9HELO</name>
<keyword evidence="15" id="KW-1185">Reference proteome</keyword>
<dbReference type="InterPro" id="IPR000924">
    <property type="entry name" value="Glu/Gln-tRNA-synth"/>
</dbReference>
<dbReference type="GO" id="GO:0008270">
    <property type="term" value="F:zinc ion binding"/>
    <property type="evidence" value="ECO:0007669"/>
    <property type="project" value="InterPro"/>
</dbReference>
<evidence type="ECO:0000256" key="2">
    <source>
        <dbReference type="ARBA" id="ARBA00007894"/>
    </source>
</evidence>
<dbReference type="InterPro" id="IPR014729">
    <property type="entry name" value="Rossmann-like_a/b/a_fold"/>
</dbReference>
<reference evidence="14" key="1">
    <citation type="journal article" date="2021" name="IMA Fungus">
        <title>Genomic characterization of three marine fungi, including Emericellopsis atlantica sp. nov. with signatures of a generalist lifestyle and marine biomass degradation.</title>
        <authorList>
            <person name="Hagestad O.C."/>
            <person name="Hou L."/>
            <person name="Andersen J.H."/>
            <person name="Hansen E.H."/>
            <person name="Altermark B."/>
            <person name="Li C."/>
            <person name="Kuhnert E."/>
            <person name="Cox R.J."/>
            <person name="Crous P.W."/>
            <person name="Spatafora J.W."/>
            <person name="Lail K."/>
            <person name="Amirebrahimi M."/>
            <person name="Lipzen A."/>
            <person name="Pangilinan J."/>
            <person name="Andreopoulos W."/>
            <person name="Hayes R.D."/>
            <person name="Ng V."/>
            <person name="Grigoriev I.V."/>
            <person name="Jackson S.A."/>
            <person name="Sutton T.D.S."/>
            <person name="Dobson A.D.W."/>
            <person name="Rama T."/>
        </authorList>
    </citation>
    <scope>NUCLEOTIDE SEQUENCE</scope>
    <source>
        <strain evidence="14">TRa018bII</strain>
    </source>
</reference>
<feature type="domain" description="Aminoacyl-tRNA synthetase class I anticodon-binding" evidence="13">
    <location>
        <begin position="561"/>
        <end position="593"/>
    </location>
</feature>
<dbReference type="PRINTS" id="PR00987">
    <property type="entry name" value="TRNASYNTHGLU"/>
</dbReference>
<dbReference type="InterPro" id="IPR033910">
    <property type="entry name" value="GluRS_core"/>
</dbReference>
<comment type="caution">
    <text evidence="14">The sequence shown here is derived from an EMBL/GenBank/DDBJ whole genome shotgun (WGS) entry which is preliminary data.</text>
</comment>
<dbReference type="Gene3D" id="3.40.50.620">
    <property type="entry name" value="HUPs"/>
    <property type="match status" value="1"/>
</dbReference>
<dbReference type="GO" id="GO:0000049">
    <property type="term" value="F:tRNA binding"/>
    <property type="evidence" value="ECO:0007669"/>
    <property type="project" value="InterPro"/>
</dbReference>
<dbReference type="InterPro" id="IPR049940">
    <property type="entry name" value="GluQ/Sye"/>
</dbReference>
<dbReference type="GO" id="GO:0006424">
    <property type="term" value="P:glutamyl-tRNA aminoacylation"/>
    <property type="evidence" value="ECO:0007669"/>
    <property type="project" value="InterPro"/>
</dbReference>
<keyword evidence="5 11" id="KW-0547">Nucleotide-binding</keyword>
<dbReference type="GO" id="GO:0004818">
    <property type="term" value="F:glutamate-tRNA ligase activity"/>
    <property type="evidence" value="ECO:0007669"/>
    <property type="project" value="UniProtKB-EC"/>
</dbReference>
<evidence type="ECO:0000256" key="4">
    <source>
        <dbReference type="ARBA" id="ARBA00022598"/>
    </source>
</evidence>
<sequence>MLLFSRAGKTIHAIKKLRFVRCIHDPIRTTPPSKHTPDKLRAAGPARTRFAPSPTGHIHLGSLRTALFNYVVAKATGGQFLLRIEDTDQKRTIPGAEERILKDLEWAGIVPDEGPGIGGPYGPYRQSERTDTYRNHAEQLLKTGHAYRCFCTPQRMLELAEFRAKSGQASAYDRRCLHVSQEESDDKASQGFEHTIRLKSPTRYPAYFDFVYGPQKPGKSLDLITRNGSIAAASGFYEDPILLKSDGFPTYHLANIVDDHLMKITHVIRGSEWISSTPKHVFMYEAFGWEPPQFGHVSLLTDMSGQKLSKRTGSTEILTMREEMGIFPETLSNFVALLGWSHGLKRDVMGMQDLIENASLKFTKGDTKVSFEKLWYLQKKHALRYSVEETEPTKSSPSNPRQNLRKLATESLMELLKKKLDDPSYEHRISHRFSKLTPNVQKEKIHQLVLSDAQNYTNPSEFLERHMSLLYGPTKDLLTTKPYPLQLHHLPKDVDSRVHTESVTMANLAISVSDFTLPTLKESIETYIRESEERSLSQNTDDKSRVAIYRKAWTKFIYGYYRWALTGGAPGPDIAVIMMILGKQETVGRLDYAANVLTSSV</sequence>
<dbReference type="InterPro" id="IPR020058">
    <property type="entry name" value="Glu/Gln-tRNA-synth_Ib_cat-dom"/>
</dbReference>
<evidence type="ECO:0000313" key="14">
    <source>
        <dbReference type="EMBL" id="KAG9235895.1"/>
    </source>
</evidence>
<dbReference type="GO" id="GO:0005739">
    <property type="term" value="C:mitochondrion"/>
    <property type="evidence" value="ECO:0007669"/>
    <property type="project" value="UniProtKB-SubCell"/>
</dbReference>
<evidence type="ECO:0000313" key="15">
    <source>
        <dbReference type="Proteomes" id="UP000824998"/>
    </source>
</evidence>
<evidence type="ECO:0000256" key="3">
    <source>
        <dbReference type="ARBA" id="ARBA00012835"/>
    </source>
</evidence>
<dbReference type="EMBL" id="MU251420">
    <property type="protein sequence ID" value="KAG9235895.1"/>
    <property type="molecule type" value="Genomic_DNA"/>
</dbReference>
<dbReference type="InterPro" id="IPR004527">
    <property type="entry name" value="Glu-tRNA-ligase_bac/mito"/>
</dbReference>
<dbReference type="AlphaFoldDB" id="A0A9P7YMN9"/>
<dbReference type="HAMAP" id="MF_00022">
    <property type="entry name" value="Glu_tRNA_synth_type1"/>
    <property type="match status" value="1"/>
</dbReference>
<dbReference type="Pfam" id="PF00749">
    <property type="entry name" value="tRNA-synt_1c"/>
    <property type="match status" value="1"/>
</dbReference>
<dbReference type="EC" id="6.1.1.17" evidence="3"/>
<dbReference type="Proteomes" id="UP000824998">
    <property type="component" value="Unassembled WGS sequence"/>
</dbReference>
<dbReference type="NCBIfam" id="TIGR00464">
    <property type="entry name" value="gltX_bact"/>
    <property type="match status" value="1"/>
</dbReference>
<dbReference type="Gene3D" id="1.10.10.350">
    <property type="match status" value="1"/>
</dbReference>